<dbReference type="PANTHER" id="PTHR22907">
    <property type="entry name" value="GH04558P"/>
    <property type="match status" value="1"/>
</dbReference>
<evidence type="ECO:0000313" key="7">
    <source>
        <dbReference type="Proteomes" id="UP000046392"/>
    </source>
</evidence>
<dbReference type="SMART" id="SM00327">
    <property type="entry name" value="VWA"/>
    <property type="match status" value="1"/>
</dbReference>
<dbReference type="Pfam" id="PF00092">
    <property type="entry name" value="VWA"/>
    <property type="match status" value="1"/>
</dbReference>
<name>A0A0N5C086_STREA</name>
<evidence type="ECO:0000313" key="8">
    <source>
        <dbReference type="WBParaSite" id="SPAL_0001141800.1"/>
    </source>
</evidence>
<feature type="region of interest" description="Disordered" evidence="3">
    <location>
        <begin position="1412"/>
        <end position="1451"/>
    </location>
</feature>
<evidence type="ECO:0000256" key="3">
    <source>
        <dbReference type="SAM" id="MobiDB-lite"/>
    </source>
</evidence>
<dbReference type="SMART" id="SM00241">
    <property type="entry name" value="ZP"/>
    <property type="match status" value="1"/>
</dbReference>
<dbReference type="PROSITE" id="PS50234">
    <property type="entry name" value="VWFA"/>
    <property type="match status" value="1"/>
</dbReference>
<dbReference type="InterPro" id="IPR051962">
    <property type="entry name" value="Cuticlin"/>
</dbReference>
<feature type="domain" description="ZP" evidence="6">
    <location>
        <begin position="1838"/>
        <end position="2082"/>
    </location>
</feature>
<dbReference type="GO" id="GO:0019722">
    <property type="term" value="P:calcium-mediated signaling"/>
    <property type="evidence" value="ECO:0007669"/>
    <property type="project" value="InterPro"/>
</dbReference>
<dbReference type="Pfam" id="PF04847">
    <property type="entry name" value="Calcipressin"/>
    <property type="match status" value="1"/>
</dbReference>
<keyword evidence="2" id="KW-0732">Signal</keyword>
<feature type="region of interest" description="Disordered" evidence="3">
    <location>
        <begin position="1617"/>
        <end position="1640"/>
    </location>
</feature>
<dbReference type="InterPro" id="IPR035979">
    <property type="entry name" value="RBD_domain_sf"/>
</dbReference>
<evidence type="ECO:0000256" key="1">
    <source>
        <dbReference type="ARBA" id="ARBA00008209"/>
    </source>
</evidence>
<dbReference type="SUPFAM" id="SSF53300">
    <property type="entry name" value="vWA-like"/>
    <property type="match status" value="1"/>
</dbReference>
<dbReference type="Gene3D" id="3.40.50.410">
    <property type="entry name" value="von Willebrand factor, type A domain"/>
    <property type="match status" value="1"/>
</dbReference>
<feature type="region of interest" description="Disordered" evidence="3">
    <location>
        <begin position="1576"/>
        <end position="1596"/>
    </location>
</feature>
<evidence type="ECO:0000259" key="5">
    <source>
        <dbReference type="PROSITE" id="PS50234"/>
    </source>
</evidence>
<evidence type="ECO:0000259" key="6">
    <source>
        <dbReference type="PROSITE" id="PS51034"/>
    </source>
</evidence>
<dbReference type="Gene3D" id="3.30.70.330">
    <property type="match status" value="1"/>
</dbReference>
<comment type="similarity">
    <text evidence="1">Belongs to the RCAN family.</text>
</comment>
<feature type="region of interest" description="Disordered" evidence="3">
    <location>
        <begin position="929"/>
        <end position="950"/>
    </location>
</feature>
<keyword evidence="4" id="KW-0472">Membrane</keyword>
<feature type="domain" description="VWFA" evidence="5">
    <location>
        <begin position="1644"/>
        <end position="1783"/>
    </location>
</feature>
<feature type="transmembrane region" description="Helical" evidence="4">
    <location>
        <begin position="2145"/>
        <end position="2166"/>
    </location>
</feature>
<dbReference type="InterPro" id="IPR057475">
    <property type="entry name" value="CUT_C"/>
</dbReference>
<accession>A0A0N5C086</accession>
<dbReference type="InterPro" id="IPR036465">
    <property type="entry name" value="vWFA_dom_sf"/>
</dbReference>
<keyword evidence="7" id="KW-1185">Reference proteome</keyword>
<dbReference type="SUPFAM" id="SSF54928">
    <property type="entry name" value="RNA-binding domain, RBD"/>
    <property type="match status" value="1"/>
</dbReference>
<keyword evidence="4" id="KW-1133">Transmembrane helix</keyword>
<dbReference type="GO" id="GO:0003676">
    <property type="term" value="F:nucleic acid binding"/>
    <property type="evidence" value="ECO:0007669"/>
    <property type="project" value="InterPro"/>
</dbReference>
<dbReference type="WBParaSite" id="SPAL_0001141800.1">
    <property type="protein sequence ID" value="SPAL_0001141800.1"/>
    <property type="gene ID" value="SPAL_0001141800"/>
</dbReference>
<sequence>MSFPASQYNIVTTDDDLPTAIIITEVPLEVFNDEIEKKHFTDLFEEFQPDIHFDFLRSFQRLRIIFSSPEHATAALMLVKHHNYKGKQLKAFFARNIRLQSKTCQDSFGHLQLPINDKLYLISPPASPPCFWEQTREMAPVICDVELMSRLAAISMEDNYPVHEGGVECPTIIVSPCKENNGEEEVFGYSPKIPISHTPMPPRFPQIFEPSVKYEQEHRPVISRDGSSNVPKSPYEPPSSLYATRPPLPGYYQATKPFTRGPFPYVPVTAASPIKIELKNPQDLLEEIKRNGYYEENESKTEKIDKIVSNTGIFYPVQKTEDGDMIGYVNVPYYEIPATQSVKSQKIVILDHPSTTTTTTTTTTTRRSTTTTIKSTTTTKAINIPEVYESKQPKVVTTSYLPTTQQTLDSYPVVDISKPNNVPLNKASIQLPKINKFNFYQNTNSYQSYLPKNNGYEAIPISPEMYNSNYNTYNINNKNILQPSPPMTGGYYGPPKPIVTQKKTKNMTPLFTRTRPHLATINPITEENIYSIVSKIKSKKTTISPTIAPYTISESTISTKYETYPASIIEKVTRPQLRITSSTRRPMVTTPREEKKFEETYQTILPKRPTVTTPREEIKFEETYQTISPKRPTVTTPREEIKFEETYQTISPKRPTVTTPREEIKFEETYQTISPKRPTVTTSRQSVTFEETYRTISSIRPKITRPTKGYTSTFAPPTSQFPRIIASSTTRPQTITYPRTTKKISTYTPSTSRTTPSIVIFEKSTKTLPHSRFTPSISSVKFLSTTPSTEKVEQRVTFGETKKIGKEEMTNVRGNVKFEHETYVTPRVKTPTTEAPFGRETKIETTTESFAIFEDRTKTTKHEEIVTPKYTTVQIEPSAIEEEETEEVTLKKVPHITEVGTSTLHTIQPPIVTESTFSEKSRITIETSTLPSRPETITSRTSQTTKKITTPQRIEPPAVPFIPEHEVFETLPTQKPFEEHTLPEKIITKIPATEKKLIESTTTKEIEKPALESSTIKGIIPEITEEEEFSSEATTSSRFKIEHTTVPFIPEGEIFETISTQRPSEEHLTTESFATKIQTKEKEFVESTTAKEIEKPSLETLESEGTTISTATELPTEIGETTSGISIEPSTLETTTLTIPQLHSESLFPEEIEFETPSVSSPKTTRFPEGIEEVTTESTETTSKTAFETFETTSISPIHVESTIIPTELPETSTLPPTEPHETTLFPFETIEPSSETTIHTTLEIEASTTASTTTEMEVSSTQSPEVEIVPFTPTEGLFAFNETTESTPHEKVVVDFDSATVSKNLTELCTTTELVMTNETEVVPSEETEGRPTEFTVTPTELGEETTTVSVEILFPTETIVTEGFTETTTIQPTTVEKVENETLLTTASEGQETSTPLTTSTISIEVPTEGRTTTEEEMFPTEFPTEATTSQTTSETTPSLPSNVTTAEEEKEKLIKSVVIIDGKKKISVIREPETPGVEFISPNMTITKTLDKSTNKLVPNGKNGTKNNLVSIQITTDMEKSVKLEDTDFEKTLEKELDELIPKILETLEKEEKEGKELGETLESGIGKELEKEIKNKDDVGKESSEGFLKNNQQKSFIDRDYPDFDPSKDKVVDSSMVRNDNSPIKSCPQEPFVPSEPPTDVMFMIDGTKSMSGENFIHSLKMMGDFVMKFNNIGPNGTQFSLVQYTSQPFFEFSFKKHACRDDILRDIIETSYMKGNNNSNNLDTALDKINKFGFSYLRGDRPEAKNFLIIFNGNEQKNDNIGSAIEELKKNDVEVFAVCEDEGSEDVFKDVLPGDNIMSMKNDKKIVDKITNDIKNSGSKKDNGDEIKMIKIDCKDNELRVVLEVPKSYQGIFTTKNHLNDSTCSRKVPMEIGHGHKQLGFIFRNNECGLDIVHNDKLNGKNYSISMNIFKDDREISNNNKDYLVQCFSPNRDIENDEKKSVPNGNSTDIEPPTCKYSLHRDSIDGPIVNLAVIGQTIYHKWECRGGENIGDYYGMFIHNCFIGTYEKKNIFKMVDDDGCSTKNATIDSVIYDDDKMIAYAKSQVFSLEDIEHLKFSCKIGLCSRKNGDCDKITPPQCNNTDENSISTISRQDRQINPTSHSLEDDVETDLQIIESFRFGSQKLVNNNDTFNYKDLEQPVIPIMLITLIISLSIFIVITVYKKYKHPIYAIDDDDNIFSNSYASSIINNGSRNNSNKTNIDHINFEDEKLYHVNYTLINFHKNSSNI</sequence>
<dbReference type="PROSITE" id="PS51034">
    <property type="entry name" value="ZP_2"/>
    <property type="match status" value="1"/>
</dbReference>
<feature type="region of interest" description="Disordered" evidence="3">
    <location>
        <begin position="215"/>
        <end position="242"/>
    </location>
</feature>
<dbReference type="STRING" id="174720.A0A0N5C086"/>
<protein>
    <submittedName>
        <fullName evidence="8">RRM domain-containing protein</fullName>
    </submittedName>
</protein>
<dbReference type="PANTHER" id="PTHR22907:SF40">
    <property type="entry name" value="TRANSMEMBRANE PROTEIN-RELATED"/>
    <property type="match status" value="1"/>
</dbReference>
<keyword evidence="4" id="KW-0812">Transmembrane</keyword>
<feature type="compositionally biased region" description="Basic and acidic residues" evidence="3">
    <location>
        <begin position="1576"/>
        <end position="1588"/>
    </location>
</feature>
<feature type="compositionally biased region" description="Low complexity" evidence="3">
    <location>
        <begin position="1422"/>
        <end position="1444"/>
    </location>
</feature>
<dbReference type="InterPro" id="IPR001507">
    <property type="entry name" value="ZP_dom"/>
</dbReference>
<dbReference type="InterPro" id="IPR006931">
    <property type="entry name" value="Calcipressin"/>
</dbReference>
<evidence type="ECO:0000256" key="2">
    <source>
        <dbReference type="ARBA" id="ARBA00022729"/>
    </source>
</evidence>
<dbReference type="InterPro" id="IPR002035">
    <property type="entry name" value="VWF_A"/>
</dbReference>
<organism evidence="7 8">
    <name type="scientific">Strongyloides papillosus</name>
    <name type="common">Intestinal threadworm</name>
    <dbReference type="NCBI Taxonomy" id="174720"/>
    <lineage>
        <taxon>Eukaryota</taxon>
        <taxon>Metazoa</taxon>
        <taxon>Ecdysozoa</taxon>
        <taxon>Nematoda</taxon>
        <taxon>Chromadorea</taxon>
        <taxon>Rhabditida</taxon>
        <taxon>Tylenchina</taxon>
        <taxon>Panagrolaimomorpha</taxon>
        <taxon>Strongyloidoidea</taxon>
        <taxon>Strongyloididae</taxon>
        <taxon>Strongyloides</taxon>
    </lineage>
</organism>
<dbReference type="InterPro" id="IPR012677">
    <property type="entry name" value="Nucleotide-bd_a/b_plait_sf"/>
</dbReference>
<reference evidence="8" key="1">
    <citation type="submission" date="2017-02" db="UniProtKB">
        <authorList>
            <consortium name="WormBaseParasite"/>
        </authorList>
    </citation>
    <scope>IDENTIFICATION</scope>
</reference>
<proteinExistence type="inferred from homology"/>
<evidence type="ECO:0000256" key="4">
    <source>
        <dbReference type="SAM" id="Phobius"/>
    </source>
</evidence>
<dbReference type="Proteomes" id="UP000046392">
    <property type="component" value="Unplaced"/>
</dbReference>
<dbReference type="Pfam" id="PF25301">
    <property type="entry name" value="CUT_C"/>
    <property type="match status" value="1"/>
</dbReference>